<reference evidence="3" key="1">
    <citation type="submission" date="2019-07" db="EMBL/GenBank/DDBJ databases">
        <authorList>
            <person name="Palmer J.M."/>
        </authorList>
    </citation>
    <scope>NUCLEOTIDE SEQUENCE</scope>
    <source>
        <strain evidence="3">PC9</strain>
    </source>
</reference>
<comment type="caution">
    <text evidence="3">The sequence shown here is derived from an EMBL/GenBank/DDBJ whole genome shotgun (WGS) entry which is preliminary data.</text>
</comment>
<organism evidence="3 4">
    <name type="scientific">Pleurotus ostreatus</name>
    <name type="common">Oyster mushroom</name>
    <name type="synonym">White-rot fungus</name>
    <dbReference type="NCBI Taxonomy" id="5322"/>
    <lineage>
        <taxon>Eukaryota</taxon>
        <taxon>Fungi</taxon>
        <taxon>Dikarya</taxon>
        <taxon>Basidiomycota</taxon>
        <taxon>Agaricomycotina</taxon>
        <taxon>Agaricomycetes</taxon>
        <taxon>Agaricomycetidae</taxon>
        <taxon>Agaricales</taxon>
        <taxon>Pleurotineae</taxon>
        <taxon>Pleurotaceae</taxon>
        <taxon>Pleurotus</taxon>
    </lineage>
</organism>
<feature type="compositionally biased region" description="Low complexity" evidence="2">
    <location>
        <begin position="48"/>
        <end position="59"/>
    </location>
</feature>
<evidence type="ECO:0000256" key="2">
    <source>
        <dbReference type="SAM" id="MobiDB-lite"/>
    </source>
</evidence>
<feature type="region of interest" description="Disordered" evidence="2">
    <location>
        <begin position="37"/>
        <end position="85"/>
    </location>
</feature>
<evidence type="ECO:0000313" key="3">
    <source>
        <dbReference type="EMBL" id="KAF7426311.1"/>
    </source>
</evidence>
<dbReference type="RefSeq" id="XP_036629615.1">
    <property type="nucleotide sequence ID" value="XM_036778187.1"/>
</dbReference>
<keyword evidence="4" id="KW-1185">Reference proteome</keyword>
<evidence type="ECO:0000256" key="1">
    <source>
        <dbReference type="SAM" id="Coils"/>
    </source>
</evidence>
<evidence type="ECO:0000313" key="4">
    <source>
        <dbReference type="Proteomes" id="UP000623687"/>
    </source>
</evidence>
<dbReference type="OrthoDB" id="3055894at2759"/>
<protein>
    <submittedName>
        <fullName evidence="3">Uncharacterized protein</fullName>
    </submittedName>
</protein>
<feature type="region of interest" description="Disordered" evidence="2">
    <location>
        <begin position="198"/>
        <end position="231"/>
    </location>
</feature>
<dbReference type="AlphaFoldDB" id="A0A8H6ZTM7"/>
<feature type="coiled-coil region" evidence="1">
    <location>
        <begin position="250"/>
        <end position="362"/>
    </location>
</feature>
<proteinExistence type="predicted"/>
<gene>
    <name evidence="3" type="ORF">PC9H_008679</name>
</gene>
<name>A0A8H6ZTM7_PLEOS</name>
<accession>A0A8H6ZTM7</accession>
<dbReference type="Proteomes" id="UP000623687">
    <property type="component" value="Unassembled WGS sequence"/>
</dbReference>
<keyword evidence="1" id="KW-0175">Coiled coil</keyword>
<dbReference type="VEuPathDB" id="FungiDB:PC9H_008679"/>
<sequence>MRPTRAESPTLSILEPTLTGRTPLFLQHQYPHLFGNSAKQARKRRSSMAHSTSSLCSSSAEDELIDKPTRRRHAATPPSARVADASLETSRAIVATVKRLTESRSTKAGGVRTQAALAVVEKKLSLPELTEQVERLVASESADARDEIASTLAGMLEKDNADFTAELKSYNIDLSVIIKQAVENVESSPASAWYLKKAPSETSADTGSPDRSRQASHSHHPRSLSSSRKSDFFSSSKNFASFAIDTGGQIKELKAELSQAQNLLAAKKGLEESWQRERDSWERERAGWAKLEQRLQEVADVFKQDKADYKREKENLIEKWESRHAEAKAEWEKQAKKWEDRYESELQKREVLEEELKALRERLRPSA</sequence>
<dbReference type="GeneID" id="59378497"/>
<dbReference type="EMBL" id="JACETU010000006">
    <property type="protein sequence ID" value="KAF7426311.1"/>
    <property type="molecule type" value="Genomic_DNA"/>
</dbReference>